<feature type="transmembrane region" description="Helical" evidence="1">
    <location>
        <begin position="156"/>
        <end position="173"/>
    </location>
</feature>
<keyword evidence="1" id="KW-0812">Transmembrane</keyword>
<dbReference type="EMBL" id="JWZX01003389">
    <property type="protein sequence ID" value="KOO21110.1"/>
    <property type="molecule type" value="Genomic_DNA"/>
</dbReference>
<feature type="transmembrane region" description="Helical" evidence="1">
    <location>
        <begin position="20"/>
        <end position="40"/>
    </location>
</feature>
<organism evidence="2 3">
    <name type="scientific">Chrysochromulina tobinii</name>
    <dbReference type="NCBI Taxonomy" id="1460289"/>
    <lineage>
        <taxon>Eukaryota</taxon>
        <taxon>Haptista</taxon>
        <taxon>Haptophyta</taxon>
        <taxon>Prymnesiophyceae</taxon>
        <taxon>Prymnesiales</taxon>
        <taxon>Chrysochromulinaceae</taxon>
        <taxon>Chrysochromulina</taxon>
    </lineage>
</organism>
<protein>
    <recommendedName>
        <fullName evidence="4">HIG1 domain-containing protein</fullName>
    </recommendedName>
</protein>
<dbReference type="Proteomes" id="UP000037460">
    <property type="component" value="Unassembled WGS sequence"/>
</dbReference>
<evidence type="ECO:0000313" key="3">
    <source>
        <dbReference type="Proteomes" id="UP000037460"/>
    </source>
</evidence>
<keyword evidence="3" id="KW-1185">Reference proteome</keyword>
<dbReference type="OrthoDB" id="36576at2759"/>
<keyword evidence="1" id="KW-0472">Membrane</keyword>
<gene>
    <name evidence="2" type="ORF">Ctob_001970</name>
</gene>
<sequence length="297" mass="32111">MIGSPPPPPQLTVGNPINGTVAAVVTTVVTGGAVAAANAFSPRFRSMFGVSGKLALIVTPSLGAFFLRSQQTINQALHDADGFIAPQLAAAETVAAPIFQRELSPLQEAANMVYTHPFKTIMSIAGPIYGALFYRESTHPSTAHMPLSQRLIHTRVYGQMVAVLSTVAVMGFAKTMEGSGGIYRVEDAQLVRGEQLRNRRPFYEIGIGSATPQEKEVRQLQEEQRIAAGYEQGRKDSFDLLVPLLYAPMLPLMRILGRGRVAPERLNMMLLGTIGLALSHAGYIMFSDSTVLVKKDD</sequence>
<reference evidence="3" key="1">
    <citation type="journal article" date="2015" name="PLoS Genet.">
        <title>Genome Sequence and Transcriptome Analyses of Chrysochromulina tobin: Metabolic Tools for Enhanced Algal Fitness in the Prominent Order Prymnesiales (Haptophyceae).</title>
        <authorList>
            <person name="Hovde B.T."/>
            <person name="Deodato C.R."/>
            <person name="Hunsperger H.M."/>
            <person name="Ryken S.A."/>
            <person name="Yost W."/>
            <person name="Jha R.K."/>
            <person name="Patterson J."/>
            <person name="Monnat R.J. Jr."/>
            <person name="Barlow S.B."/>
            <person name="Starkenburg S.R."/>
            <person name="Cattolico R.A."/>
        </authorList>
    </citation>
    <scope>NUCLEOTIDE SEQUENCE</scope>
    <source>
        <strain evidence="3">CCMP291</strain>
    </source>
</reference>
<feature type="transmembrane region" description="Helical" evidence="1">
    <location>
        <begin position="240"/>
        <end position="256"/>
    </location>
</feature>
<accession>A0A0M0J3K9</accession>
<proteinExistence type="predicted"/>
<comment type="caution">
    <text evidence="2">The sequence shown here is derived from an EMBL/GenBank/DDBJ whole genome shotgun (WGS) entry which is preliminary data.</text>
</comment>
<keyword evidence="1" id="KW-1133">Transmembrane helix</keyword>
<evidence type="ECO:0008006" key="4">
    <source>
        <dbReference type="Google" id="ProtNLM"/>
    </source>
</evidence>
<name>A0A0M0J3K9_9EUKA</name>
<feature type="transmembrane region" description="Helical" evidence="1">
    <location>
        <begin position="268"/>
        <end position="286"/>
    </location>
</feature>
<evidence type="ECO:0000256" key="1">
    <source>
        <dbReference type="SAM" id="Phobius"/>
    </source>
</evidence>
<dbReference type="AlphaFoldDB" id="A0A0M0J3K9"/>
<evidence type="ECO:0000313" key="2">
    <source>
        <dbReference type="EMBL" id="KOO21110.1"/>
    </source>
</evidence>